<organism evidence="8 9">
    <name type="scientific">Novipirellula artificiosorum</name>
    <dbReference type="NCBI Taxonomy" id="2528016"/>
    <lineage>
        <taxon>Bacteria</taxon>
        <taxon>Pseudomonadati</taxon>
        <taxon>Planctomycetota</taxon>
        <taxon>Planctomycetia</taxon>
        <taxon>Pirellulales</taxon>
        <taxon>Pirellulaceae</taxon>
        <taxon>Novipirellula</taxon>
    </lineage>
</organism>
<evidence type="ECO:0000256" key="3">
    <source>
        <dbReference type="ARBA" id="ARBA00022801"/>
    </source>
</evidence>
<dbReference type="InterPro" id="IPR024607">
    <property type="entry name" value="Sulfatase_CS"/>
</dbReference>
<feature type="signal peptide" evidence="5">
    <location>
        <begin position="1"/>
        <end position="21"/>
    </location>
</feature>
<dbReference type="EMBL" id="SJPV01000004">
    <property type="protein sequence ID" value="TWU38333.1"/>
    <property type="molecule type" value="Genomic_DNA"/>
</dbReference>
<dbReference type="InterPro" id="IPR050738">
    <property type="entry name" value="Sulfatase"/>
</dbReference>
<keyword evidence="3 8" id="KW-0378">Hydrolase</keyword>
<accession>A0A5C6DLR5</accession>
<dbReference type="InterPro" id="IPR000917">
    <property type="entry name" value="Sulfatase_N"/>
</dbReference>
<evidence type="ECO:0000313" key="8">
    <source>
        <dbReference type="EMBL" id="TWU38333.1"/>
    </source>
</evidence>
<keyword evidence="5" id="KW-0732">Signal</keyword>
<dbReference type="Proteomes" id="UP000319143">
    <property type="component" value="Unassembled WGS sequence"/>
</dbReference>
<dbReference type="InterPro" id="IPR010496">
    <property type="entry name" value="AL/BT2_dom"/>
</dbReference>
<dbReference type="GO" id="GO:0004065">
    <property type="term" value="F:arylsulfatase activity"/>
    <property type="evidence" value="ECO:0007669"/>
    <property type="project" value="UniProtKB-EC"/>
</dbReference>
<dbReference type="GO" id="GO:0046872">
    <property type="term" value="F:metal ion binding"/>
    <property type="evidence" value="ECO:0007669"/>
    <property type="project" value="UniProtKB-KW"/>
</dbReference>
<dbReference type="Gene3D" id="3.30.1120.10">
    <property type="match status" value="1"/>
</dbReference>
<evidence type="ECO:0000256" key="5">
    <source>
        <dbReference type="SAM" id="SignalP"/>
    </source>
</evidence>
<dbReference type="Pfam" id="PF06439">
    <property type="entry name" value="3keto-disac_hyd"/>
    <property type="match status" value="1"/>
</dbReference>
<dbReference type="PROSITE" id="PS00523">
    <property type="entry name" value="SULFATASE_1"/>
    <property type="match status" value="1"/>
</dbReference>
<feature type="domain" description="Sulfatase N-terminal" evidence="6">
    <location>
        <begin position="25"/>
        <end position="418"/>
    </location>
</feature>
<feature type="chain" id="PRO_5023040391" evidence="5">
    <location>
        <begin position="22"/>
        <end position="1390"/>
    </location>
</feature>
<dbReference type="EC" id="3.1.6.1" evidence="8"/>
<reference evidence="8 9" key="1">
    <citation type="submission" date="2019-02" db="EMBL/GenBank/DDBJ databases">
        <title>Deep-cultivation of Planctomycetes and their phenomic and genomic characterization uncovers novel biology.</title>
        <authorList>
            <person name="Wiegand S."/>
            <person name="Jogler M."/>
            <person name="Boedeker C."/>
            <person name="Pinto D."/>
            <person name="Vollmers J."/>
            <person name="Rivas-Marin E."/>
            <person name="Kohn T."/>
            <person name="Peeters S.H."/>
            <person name="Heuer A."/>
            <person name="Rast P."/>
            <person name="Oberbeckmann S."/>
            <person name="Bunk B."/>
            <person name="Jeske O."/>
            <person name="Meyerdierks A."/>
            <person name="Storesund J.E."/>
            <person name="Kallscheuer N."/>
            <person name="Luecker S."/>
            <person name="Lage O.M."/>
            <person name="Pohl T."/>
            <person name="Merkel B.J."/>
            <person name="Hornburger P."/>
            <person name="Mueller R.-W."/>
            <person name="Bruemmer F."/>
            <person name="Labrenz M."/>
            <person name="Spormann A.M."/>
            <person name="Op Den Camp H."/>
            <person name="Overmann J."/>
            <person name="Amann R."/>
            <person name="Jetten M.S.M."/>
            <person name="Mascher T."/>
            <person name="Medema M.H."/>
            <person name="Devos D.P."/>
            <person name="Kaster A.-K."/>
            <person name="Ovreas L."/>
            <person name="Rohde M."/>
            <person name="Galperin M.Y."/>
            <person name="Jogler C."/>
        </authorList>
    </citation>
    <scope>NUCLEOTIDE SEQUENCE [LARGE SCALE GENOMIC DNA]</scope>
    <source>
        <strain evidence="8 9">Poly41</strain>
    </source>
</reference>
<dbReference type="PANTHER" id="PTHR42693:SF53">
    <property type="entry name" value="ENDO-4-O-SULFATASE"/>
    <property type="match status" value="1"/>
</dbReference>
<dbReference type="CDD" id="cd16146">
    <property type="entry name" value="ARS_like"/>
    <property type="match status" value="1"/>
</dbReference>
<protein>
    <submittedName>
        <fullName evidence="8">Arylsulfatase</fullName>
        <ecNumber evidence="8">3.1.6.1</ecNumber>
    </submittedName>
</protein>
<evidence type="ECO:0000313" key="9">
    <source>
        <dbReference type="Proteomes" id="UP000319143"/>
    </source>
</evidence>
<dbReference type="Gene3D" id="2.60.120.560">
    <property type="entry name" value="Exo-inulinase, domain 1"/>
    <property type="match status" value="1"/>
</dbReference>
<sequence length="1390" mass="155852" precursor="true">MKHFSSTLLVITTLLTSVAVASEKPNILLVYADDISARELPIYGSSVWSHPTRGDTTDEKVRAKTPVLDQMASEGCWVKTAWASVVCSPSRAMMMTGRYAHLHKWWNNKDKGQYIDENGKLTVWPLYRSSPRLIGHVAQQAGYGTYWAGKTQMAGDLKAFGFDQGCFTPGNLSDNDNPFTDFKMRYKTETGKKLLLNADTGQPIDSYLQHGWYFYPHVRLMNHDDRDFQWWPNTAESEKSFGIGTYGPDVELDFIFDFMERQHEQDKPFFVYHTTHLGHDAFDWLNPESESRWPGTPVIHWDGTGYTRTQPNITGDHGVYDSHGTVTEPGIHTHINYLDYQMGLYRNKIKEMGIEENTIVIFCADNGTSGYGKNSSDRQKGTHVPLIIYAPGMTKHGEQDVLVNLSDMLPTIAEFAGVELPVDYPINGESLVPFLMTDKPKHRDWIYAYSRAHQIIRGERVMKDGFNKWWDVSTQPDDLIRFNQITDWDTVSAEHRTERDLLNEVLPRFDLHATEHDAPGVKLTSAATKKRAKQANLTKKPNVILIVTDDQGYGDMSCHGNPWLKTPNLDRLSQQSVRLEDYHVDPVCTPTRAALMTGRYSTRVGAWDVVQGRQLLGADETTMADLFSKSGYRTAMFGKWHLGDAWPYAPRFRGFQNVVRHLAGGIDEIGNPIGNDYFDDTYYRNGTPEKIAGYCTDVFFRECRRFVSEPSDKPFFVYLPLNAMHSPHTVPQKYSAPFRAQGHAEMRSKFFGQIVHFDENLGRLLDVMETNKLTEDTIVIFMGDNGSAAGTSGSSPDDGFNAGMRGKKGSVFEGGHRVACFVRWPVRLKAGHVVDELTSCRDWLPTLVDWCGLQLPKSTRFDGRSLQPLIDENAHNWPDRTLFVQRQGDQPILRESDKHHGAKSHYAVLTENWRLVDGQLYDIVRDPGQTSDVANQYAEIVRDLQRQYEDHFAEVFADGEPYARFQLGAADENPTLLTVRDWHPTVGNVIWKQDQLGDDSLAINGFWAVNVVQAGHYSIRLSRFPDDAPQSMSATKAILQIGDQTLEKKLGGTEASVMFEVDLPKGHGLLQTWLSGADGKTRGAYFVQVHHATKKPVIKKYSNASVWTDAKLAAKEFPGFAFMGEYMRGKQAMQVVPSEGKFYLSTYGGGLPGRGWDGDDVAHAWVDADAIEARLKGWDKIDRSKDVVGVRPPKDAIVLFDGSGTDAWSHAKTEGGLLQAGAKTKDEFQDFTLHLEYLLPLKPELPLSHPHRGNSGVFAVGAYEVQICDSFGLDPNSNAWQNMVLLKPVSTWCGGIYGIREADLNMCLPPLAWQSLEIEFTAARFKGGAKVSPAVMTVIQNGVKVHDRVSLPGGTGGGPAGPRPEVAKGPVYLQHHGDPNQFRNIWIVQH</sequence>
<dbReference type="RefSeq" id="WP_231615639.1">
    <property type="nucleotide sequence ID" value="NZ_SJPV01000004.1"/>
</dbReference>
<evidence type="ECO:0000259" key="7">
    <source>
        <dbReference type="Pfam" id="PF06439"/>
    </source>
</evidence>
<dbReference type="Pfam" id="PF00884">
    <property type="entry name" value="Sulfatase"/>
    <property type="match status" value="2"/>
</dbReference>
<comment type="caution">
    <text evidence="8">The sequence shown here is derived from an EMBL/GenBank/DDBJ whole genome shotgun (WGS) entry which is preliminary data.</text>
</comment>
<feature type="domain" description="Sulfatase N-terminal" evidence="6">
    <location>
        <begin position="541"/>
        <end position="852"/>
    </location>
</feature>
<name>A0A5C6DLR5_9BACT</name>
<keyword evidence="2" id="KW-0479">Metal-binding</keyword>
<evidence type="ECO:0000256" key="2">
    <source>
        <dbReference type="ARBA" id="ARBA00022723"/>
    </source>
</evidence>
<evidence type="ECO:0000256" key="4">
    <source>
        <dbReference type="ARBA" id="ARBA00022837"/>
    </source>
</evidence>
<evidence type="ECO:0000256" key="1">
    <source>
        <dbReference type="ARBA" id="ARBA00008779"/>
    </source>
</evidence>
<dbReference type="SUPFAM" id="SSF53649">
    <property type="entry name" value="Alkaline phosphatase-like"/>
    <property type="match status" value="2"/>
</dbReference>
<dbReference type="Gene3D" id="3.40.720.10">
    <property type="entry name" value="Alkaline Phosphatase, subunit A"/>
    <property type="match status" value="2"/>
</dbReference>
<dbReference type="FunFam" id="3.40.720.10:FF:000070">
    <property type="entry name" value="Arylsulfatase A"/>
    <property type="match status" value="1"/>
</dbReference>
<evidence type="ECO:0000259" key="6">
    <source>
        <dbReference type="Pfam" id="PF00884"/>
    </source>
</evidence>
<comment type="similarity">
    <text evidence="1">Belongs to the sulfatase family.</text>
</comment>
<dbReference type="PANTHER" id="PTHR42693">
    <property type="entry name" value="ARYLSULFATASE FAMILY MEMBER"/>
    <property type="match status" value="1"/>
</dbReference>
<keyword evidence="4" id="KW-0106">Calcium</keyword>
<proteinExistence type="inferred from homology"/>
<feature type="domain" description="3-keto-alpha-glucoside-1,2-lyase/3-keto-2-hydroxy-glucal hydratase" evidence="7">
    <location>
        <begin position="1196"/>
        <end position="1387"/>
    </location>
</feature>
<gene>
    <name evidence="8" type="primary">atsA_44</name>
    <name evidence="8" type="ORF">Poly41_28090</name>
</gene>
<dbReference type="InterPro" id="IPR017850">
    <property type="entry name" value="Alkaline_phosphatase_core_sf"/>
</dbReference>
<keyword evidence="9" id="KW-1185">Reference proteome</keyword>